<reference evidence="3" key="1">
    <citation type="submission" date="2018-06" db="EMBL/GenBank/DDBJ databases">
        <authorList>
            <person name="Zhirakovskaya E."/>
        </authorList>
    </citation>
    <scope>NUCLEOTIDE SEQUENCE</scope>
</reference>
<dbReference type="EMBL" id="UOGL01000338">
    <property type="protein sequence ID" value="VAX39514.1"/>
    <property type="molecule type" value="Genomic_DNA"/>
</dbReference>
<feature type="region of interest" description="Disordered" evidence="1">
    <location>
        <begin position="645"/>
        <end position="664"/>
    </location>
</feature>
<feature type="domain" description="Pyrrolo-quinoline quinone repeat" evidence="2">
    <location>
        <begin position="754"/>
        <end position="879"/>
    </location>
</feature>
<dbReference type="Pfam" id="PF13360">
    <property type="entry name" value="PQQ_2"/>
    <property type="match status" value="2"/>
</dbReference>
<dbReference type="Gene3D" id="2.130.10.10">
    <property type="entry name" value="YVTN repeat-like/Quinoprotein amine dehydrogenase"/>
    <property type="match status" value="3"/>
</dbReference>
<dbReference type="InterPro" id="IPR002372">
    <property type="entry name" value="PQQ_rpt_dom"/>
</dbReference>
<dbReference type="AlphaFoldDB" id="A0A3B1DTT3"/>
<organism evidence="3">
    <name type="scientific">hydrothermal vent metagenome</name>
    <dbReference type="NCBI Taxonomy" id="652676"/>
    <lineage>
        <taxon>unclassified sequences</taxon>
        <taxon>metagenomes</taxon>
        <taxon>ecological metagenomes</taxon>
    </lineage>
</organism>
<proteinExistence type="predicted"/>
<name>A0A3B1DTT3_9ZZZZ</name>
<accession>A0A3B1DTT3</accession>
<dbReference type="SUPFAM" id="SSF50998">
    <property type="entry name" value="Quinoprotein alcohol dehydrogenase-like"/>
    <property type="match status" value="1"/>
</dbReference>
<feature type="non-terminal residue" evidence="3">
    <location>
        <position position="1"/>
    </location>
</feature>
<protein>
    <recommendedName>
        <fullName evidence="2">Pyrrolo-quinoline quinone repeat domain-containing protein</fullName>
    </recommendedName>
</protein>
<feature type="domain" description="Pyrrolo-quinoline quinone repeat" evidence="2">
    <location>
        <begin position="234"/>
        <end position="326"/>
    </location>
</feature>
<sequence length="920" mass="102032">RVEQPLFSSSSTKWADAVKAVDQFIDLDRDNPNHKDHYKDIYRYAHDIALGAVESSLKGKGLKPPARRKLLTLSEKAKGWVERYGNKETAEKDGSNDEAEKVKAFINQINATIKLAITAITKQETFLTAEENINKALKNKDPMKAFSLRIGLLEIHPDFSTNRKLTALVKKTLETEQGLVKKEKFTPPKAASTKEEKPTLPKPLSLTLNMGISAGDNSNGSTTVIAIAKNCCYGVDTESGIPLWRRDIGLDTPFFPVLVQTNVEAVLLFDMNHTELMLLERHTGKLIWKQPTQGAASGEPLIHDGQIYLPTMSNQLWKISLENGAVSTRISFSQPIISRPLFLPKENKLVIAGEKAVLYLLSVNPLECQSVSYLGHNPGAVTAPLIAMGSLILMPENFGSDECRLRVLKVSPKTNRLQEIDTKKIKGIVRDRAVLRGNKLFVPSSYERLIAFTASDDPEQPPLTKIAKFQMSKPQDVTTYLSTGPDKQLWMGSSALYRLQLKQKKIEQFEKRLAIGTMTQPMQFIGRNYYMGRESLYGTATFFTPAEREKMEPSWRLILGARILAMTTRKNSKGVSSLICLTEAGDAFRISEKDIARGGFKSKILPSQQFYYHKKLWKEPLGAIAVADNQLFVYHGGKKPAAWWVGNNGQRKPKSPLPRKTEGTPIPLGKGVVLPQKGRLQLFFGKGKGRVVPFVANVEKGKDIQWKFLAPIDKTQFLACDNQNHLYRIQYRKGRRLLAKGALLDLPQPVDIAPVHYQGRVAIADATGMLRILDVQSLEAISEKKLPAPATNALWIIGNQLFVETSSNQLTAFQMGKELKQLWSIPFTQSGNGLAGAPLLVDEKILLVTRNGEAIALDPQKGTILKRLNAGEPLTSGAIQVGKYIVVATLDGSLLRVESVIQSVTKQTPAKKTTKKKGVN</sequence>
<dbReference type="PANTHER" id="PTHR34512:SF30">
    <property type="entry name" value="OUTER MEMBRANE PROTEIN ASSEMBLY FACTOR BAMB"/>
    <property type="match status" value="1"/>
</dbReference>
<gene>
    <name evidence="3" type="ORF">MNBD_PLANCTO02-1713</name>
</gene>
<dbReference type="PANTHER" id="PTHR34512">
    <property type="entry name" value="CELL SURFACE PROTEIN"/>
    <property type="match status" value="1"/>
</dbReference>
<dbReference type="InterPro" id="IPR011047">
    <property type="entry name" value="Quinoprotein_ADH-like_sf"/>
</dbReference>
<evidence type="ECO:0000259" key="2">
    <source>
        <dbReference type="Pfam" id="PF13360"/>
    </source>
</evidence>
<evidence type="ECO:0000256" key="1">
    <source>
        <dbReference type="SAM" id="MobiDB-lite"/>
    </source>
</evidence>
<dbReference type="InterPro" id="IPR015943">
    <property type="entry name" value="WD40/YVTN_repeat-like_dom_sf"/>
</dbReference>
<evidence type="ECO:0000313" key="3">
    <source>
        <dbReference type="EMBL" id="VAX39514.1"/>
    </source>
</evidence>